<feature type="compositionally biased region" description="Basic and acidic residues" evidence="1">
    <location>
        <begin position="42"/>
        <end position="53"/>
    </location>
</feature>
<feature type="compositionally biased region" description="Basic and acidic residues" evidence="1">
    <location>
        <begin position="644"/>
        <end position="653"/>
    </location>
</feature>
<feature type="compositionally biased region" description="Polar residues" evidence="1">
    <location>
        <begin position="97"/>
        <end position="118"/>
    </location>
</feature>
<feature type="region of interest" description="Disordered" evidence="1">
    <location>
        <begin position="305"/>
        <end position="671"/>
    </location>
</feature>
<feature type="compositionally biased region" description="Polar residues" evidence="1">
    <location>
        <begin position="54"/>
        <end position="67"/>
    </location>
</feature>
<keyword evidence="3" id="KW-1185">Reference proteome</keyword>
<dbReference type="AlphaFoldDB" id="A0AAV9H1D1"/>
<accession>A0AAV9H1D1</accession>
<reference evidence="2" key="1">
    <citation type="journal article" date="2023" name="Mol. Phylogenet. Evol.">
        <title>Genome-scale phylogeny and comparative genomics of the fungal order Sordariales.</title>
        <authorList>
            <person name="Hensen N."/>
            <person name="Bonometti L."/>
            <person name="Westerberg I."/>
            <person name="Brannstrom I.O."/>
            <person name="Guillou S."/>
            <person name="Cros-Aarteil S."/>
            <person name="Calhoun S."/>
            <person name="Haridas S."/>
            <person name="Kuo A."/>
            <person name="Mondo S."/>
            <person name="Pangilinan J."/>
            <person name="Riley R."/>
            <person name="LaButti K."/>
            <person name="Andreopoulos B."/>
            <person name="Lipzen A."/>
            <person name="Chen C."/>
            <person name="Yan M."/>
            <person name="Daum C."/>
            <person name="Ng V."/>
            <person name="Clum A."/>
            <person name="Steindorff A."/>
            <person name="Ohm R.A."/>
            <person name="Martin F."/>
            <person name="Silar P."/>
            <person name="Natvig D.O."/>
            <person name="Lalanne C."/>
            <person name="Gautier V."/>
            <person name="Ament-Velasquez S.L."/>
            <person name="Kruys A."/>
            <person name="Hutchinson M.I."/>
            <person name="Powell A.J."/>
            <person name="Barry K."/>
            <person name="Miller A.N."/>
            <person name="Grigoriev I.V."/>
            <person name="Debuchy R."/>
            <person name="Gladieux P."/>
            <person name="Hiltunen Thoren M."/>
            <person name="Johannesson H."/>
        </authorList>
    </citation>
    <scope>NUCLEOTIDE SEQUENCE</scope>
    <source>
        <strain evidence="2">PSN243</strain>
    </source>
</reference>
<sequence>MAPRMEILDSEDDGSDFSPIKEAFDGSPFHINGNALDAENPEQPRAEEPHEDNAATTTSSLKSTDPSFFQRVYEEQRAAAAAGNVSYLGPAPEADMSLSQPRSQPKGSSSLTSITDPGTASRKLTKSKDAQKKDVIDLTLTQVTTPRREIASKEVDPWDVPSSPETKSASHQLKTYGRRKRTNQQPKSSQPGQDPYVFPSMADPSPAQTTRKTRGMQSPLPTLGSDSSPVMLIPQTEENGSSQRRSSRKKRPSFRSMGSDSLIPDTGLYIAPSALTASQKQQYEVVALSSDPRQDTLEPALPVLSAGEQQLQKSSMATTIAYSTPSRFASSGKRTEIPSTADPDALPNMADPDALPSTAGHEVLPVQAPEHEPSSSPDVISEEPRTAKRGRPQEPPLETRSAKKRKSAEYQHTQLNIEDGTRTVLDDTPGRRRGSRRKAVQLKEDDELQPSPLDHTINDHQPDPSPQDDISTFDPNPDPDFSLAPTNDNEQLDGSTQAPKKKRGRKKKEPIPMDDADNSVQEDDPVVVSETAIVEDTEPPAKKRRGRPRKSTVPEPDPPVKFTNDADEATPAPPASTAKRVRRGRKKKEEAPKSAEHVQEEEEEQVGPEPEPVPALAELPQNSRPSSTPKLVINASDDDDDYDGDMKENEPAEKPATTPPRVETVEEKKEVKKAVPLSNQAAVPKVPYRVGLSKKSRIAPLLKSIRK</sequence>
<gene>
    <name evidence="2" type="ORF">QBC34DRAFT_394926</name>
</gene>
<evidence type="ECO:0000256" key="1">
    <source>
        <dbReference type="SAM" id="MobiDB-lite"/>
    </source>
</evidence>
<dbReference type="PRINTS" id="PR00929">
    <property type="entry name" value="ATHOOK"/>
</dbReference>
<proteinExistence type="predicted"/>
<feature type="compositionally biased region" description="Acidic residues" evidence="1">
    <location>
        <begin position="512"/>
        <end position="525"/>
    </location>
</feature>
<feature type="compositionally biased region" description="Polar residues" evidence="1">
    <location>
        <begin position="183"/>
        <end position="192"/>
    </location>
</feature>
<reference evidence="2" key="2">
    <citation type="submission" date="2023-05" db="EMBL/GenBank/DDBJ databases">
        <authorList>
            <consortium name="Lawrence Berkeley National Laboratory"/>
            <person name="Steindorff A."/>
            <person name="Hensen N."/>
            <person name="Bonometti L."/>
            <person name="Westerberg I."/>
            <person name="Brannstrom I.O."/>
            <person name="Guillou S."/>
            <person name="Cros-Aarteil S."/>
            <person name="Calhoun S."/>
            <person name="Haridas S."/>
            <person name="Kuo A."/>
            <person name="Mondo S."/>
            <person name="Pangilinan J."/>
            <person name="Riley R."/>
            <person name="Labutti K."/>
            <person name="Andreopoulos B."/>
            <person name="Lipzen A."/>
            <person name="Chen C."/>
            <person name="Yanf M."/>
            <person name="Daum C."/>
            <person name="Ng V."/>
            <person name="Clum A."/>
            <person name="Ohm R."/>
            <person name="Martin F."/>
            <person name="Silar P."/>
            <person name="Natvig D."/>
            <person name="Lalanne C."/>
            <person name="Gautier V."/>
            <person name="Ament-Velasquez S.L."/>
            <person name="Kruys A."/>
            <person name="Hutchinson M.I."/>
            <person name="Powell A.J."/>
            <person name="Barry K."/>
            <person name="Miller A.N."/>
            <person name="Grigoriev I.V."/>
            <person name="Debuchy R."/>
            <person name="Gladieux P."/>
            <person name="Thoren M.H."/>
            <person name="Johannesson H."/>
        </authorList>
    </citation>
    <scope>NUCLEOTIDE SEQUENCE</scope>
    <source>
        <strain evidence="2">PSN243</strain>
    </source>
</reference>
<evidence type="ECO:0008006" key="4">
    <source>
        <dbReference type="Google" id="ProtNLM"/>
    </source>
</evidence>
<dbReference type="InterPro" id="IPR017956">
    <property type="entry name" value="AT_hook_DNA-bd_motif"/>
</dbReference>
<name>A0AAV9H1D1_9PEZI</name>
<feature type="compositionally biased region" description="Polar residues" evidence="1">
    <location>
        <begin position="307"/>
        <end position="329"/>
    </location>
</feature>
<dbReference type="EMBL" id="MU865919">
    <property type="protein sequence ID" value="KAK4453740.1"/>
    <property type="molecule type" value="Genomic_DNA"/>
</dbReference>
<evidence type="ECO:0000313" key="3">
    <source>
        <dbReference type="Proteomes" id="UP001321760"/>
    </source>
</evidence>
<feature type="compositionally biased region" description="Basic and acidic residues" evidence="1">
    <location>
        <begin position="587"/>
        <end position="598"/>
    </location>
</feature>
<feature type="compositionally biased region" description="Basic and acidic residues" evidence="1">
    <location>
        <begin position="126"/>
        <end position="136"/>
    </location>
</feature>
<feature type="compositionally biased region" description="Basic and acidic residues" evidence="1">
    <location>
        <begin position="419"/>
        <end position="430"/>
    </location>
</feature>
<feature type="compositionally biased region" description="Polar residues" evidence="1">
    <location>
        <begin position="206"/>
        <end position="228"/>
    </location>
</feature>
<feature type="region of interest" description="Disordered" evidence="1">
    <location>
        <begin position="87"/>
        <end position="266"/>
    </location>
</feature>
<feature type="compositionally biased region" description="Polar residues" evidence="1">
    <location>
        <begin position="163"/>
        <end position="173"/>
    </location>
</feature>
<organism evidence="2 3">
    <name type="scientific">Podospora aff. communis PSN243</name>
    <dbReference type="NCBI Taxonomy" id="3040156"/>
    <lineage>
        <taxon>Eukaryota</taxon>
        <taxon>Fungi</taxon>
        <taxon>Dikarya</taxon>
        <taxon>Ascomycota</taxon>
        <taxon>Pezizomycotina</taxon>
        <taxon>Sordariomycetes</taxon>
        <taxon>Sordariomycetidae</taxon>
        <taxon>Sordariales</taxon>
        <taxon>Podosporaceae</taxon>
        <taxon>Podospora</taxon>
    </lineage>
</organism>
<dbReference type="GO" id="GO:0003677">
    <property type="term" value="F:DNA binding"/>
    <property type="evidence" value="ECO:0007669"/>
    <property type="project" value="InterPro"/>
</dbReference>
<dbReference type="Proteomes" id="UP001321760">
    <property type="component" value="Unassembled WGS sequence"/>
</dbReference>
<feature type="compositionally biased region" description="Basic residues" evidence="1">
    <location>
        <begin position="499"/>
        <end position="508"/>
    </location>
</feature>
<comment type="caution">
    <text evidence="2">The sequence shown here is derived from an EMBL/GenBank/DDBJ whole genome shotgun (WGS) entry which is preliminary data.</text>
</comment>
<feature type="compositionally biased region" description="Basic residues" evidence="1">
    <location>
        <begin position="431"/>
        <end position="440"/>
    </location>
</feature>
<protein>
    <recommendedName>
        <fullName evidence="4">AT hook domain-containing protein</fullName>
    </recommendedName>
</protein>
<feature type="region of interest" description="Disordered" evidence="1">
    <location>
        <begin position="1"/>
        <end position="69"/>
    </location>
</feature>
<feature type="compositionally biased region" description="Basic and acidic residues" evidence="1">
    <location>
        <begin position="146"/>
        <end position="156"/>
    </location>
</feature>
<evidence type="ECO:0000313" key="2">
    <source>
        <dbReference type="EMBL" id="KAK4453740.1"/>
    </source>
</evidence>
<feature type="compositionally biased region" description="Polar residues" evidence="1">
    <location>
        <begin position="484"/>
        <end position="498"/>
    </location>
</feature>